<feature type="domain" description="Type I restriction modification DNA specificity" evidence="5">
    <location>
        <begin position="187"/>
        <end position="362"/>
    </location>
</feature>
<dbReference type="HOGENOM" id="CLU_021095_10_3_7"/>
<feature type="coiled-coil region" evidence="4">
    <location>
        <begin position="344"/>
        <end position="375"/>
    </location>
</feature>
<dbReference type="KEGG" id="ant:Arnit_1477"/>
<dbReference type="OrthoDB" id="5363772at2"/>
<evidence type="ECO:0000313" key="7">
    <source>
        <dbReference type="Proteomes" id="UP000000939"/>
    </source>
</evidence>
<evidence type="ECO:0000259" key="5">
    <source>
        <dbReference type="Pfam" id="PF01420"/>
    </source>
</evidence>
<name>D5V5W7_ARCNC</name>
<dbReference type="RefSeq" id="WP_013135279.1">
    <property type="nucleotide sequence ID" value="NC_014166.1"/>
</dbReference>
<dbReference type="GO" id="GO:0009307">
    <property type="term" value="P:DNA restriction-modification system"/>
    <property type="evidence" value="ECO:0007669"/>
    <property type="project" value="UniProtKB-KW"/>
</dbReference>
<proteinExistence type="inferred from homology"/>
<accession>D5V5W7</accession>
<evidence type="ECO:0000313" key="6">
    <source>
        <dbReference type="EMBL" id="ADG93134.1"/>
    </source>
</evidence>
<dbReference type="Gene3D" id="3.90.220.20">
    <property type="entry name" value="DNA methylase specificity domains"/>
    <property type="match status" value="2"/>
</dbReference>
<dbReference type="STRING" id="572480.Arnit_1477"/>
<dbReference type="InterPro" id="IPR000055">
    <property type="entry name" value="Restrct_endonuc_typeI_TRD"/>
</dbReference>
<dbReference type="Proteomes" id="UP000000939">
    <property type="component" value="Chromosome"/>
</dbReference>
<dbReference type="eggNOG" id="COG0732">
    <property type="taxonomic scope" value="Bacteria"/>
</dbReference>
<dbReference type="InterPro" id="IPR044946">
    <property type="entry name" value="Restrct_endonuc_typeI_TRD_sf"/>
</dbReference>
<evidence type="ECO:0000256" key="1">
    <source>
        <dbReference type="ARBA" id="ARBA00010923"/>
    </source>
</evidence>
<dbReference type="SUPFAM" id="SSF116734">
    <property type="entry name" value="DNA methylase specificity domain"/>
    <property type="match status" value="2"/>
</dbReference>
<protein>
    <submittedName>
        <fullName evidence="6">Restriction modification system DNA specificity domain protein</fullName>
    </submittedName>
</protein>
<dbReference type="GO" id="GO:0003677">
    <property type="term" value="F:DNA binding"/>
    <property type="evidence" value="ECO:0007669"/>
    <property type="project" value="UniProtKB-KW"/>
</dbReference>
<dbReference type="CDD" id="cd17515">
    <property type="entry name" value="RMtype1_S_MjaORF132P_Sau1132ORF3780P-TRD1-CR1_like"/>
    <property type="match status" value="1"/>
</dbReference>
<dbReference type="REBASE" id="26099">
    <property type="entry name" value="S.Ani7299ORF1476P"/>
</dbReference>
<dbReference type="PANTHER" id="PTHR30408">
    <property type="entry name" value="TYPE-1 RESTRICTION ENZYME ECOKI SPECIFICITY PROTEIN"/>
    <property type="match status" value="1"/>
</dbReference>
<dbReference type="PANTHER" id="PTHR30408:SF12">
    <property type="entry name" value="TYPE I RESTRICTION ENZYME MJAVIII SPECIFICITY SUBUNIT"/>
    <property type="match status" value="1"/>
</dbReference>
<keyword evidence="3" id="KW-0238">DNA-binding</keyword>
<comment type="similarity">
    <text evidence="1">Belongs to the type-I restriction system S methylase family.</text>
</comment>
<sequence length="383" mass="43537">MIEKFIWEVCDVIAGQSPEGKFYNKEEEGIPFYQGKKEFTDKYIGKPTTWTTKVTKEAFKDDILMSVRAPVGPVNFSTEHICIGRGLAAIRVKEEINKEYLFYYLIYHENSIVGNKGAVFNSINKKQIENLKVPLPNKLEEQKQIVEILDKAFESIEQAKANIEKNIQNSKELFQSRLNEIFSQKGDGWEENELGKVCKTGAGGTPLKSRKEYYENGDIPWLCSGEVKQGNIYSSNKYITKKGLDNSSAKLFPKNTVVIAMYGATAGDVGILRFETSTNQAVCGILPNELFIPEFIYYSFSYRKNELIAQATGNAQPNISQIKIKNTLIPIITKKEQIKIVQELDSLKEQTKQLEKHYQQKLDNLEELKKSILQKAFSGELIP</sequence>
<evidence type="ECO:0000256" key="2">
    <source>
        <dbReference type="ARBA" id="ARBA00022747"/>
    </source>
</evidence>
<feature type="coiled-coil region" evidence="4">
    <location>
        <begin position="139"/>
        <end position="173"/>
    </location>
</feature>
<keyword evidence="2" id="KW-0680">Restriction system</keyword>
<gene>
    <name evidence="6" type="ordered locus">Arnit_1477</name>
</gene>
<organism evidence="6 7">
    <name type="scientific">Arcobacter nitrofigilis (strain ATCC 33309 / DSM 7299 / CCUG 15893 / LMG 7604 / NCTC 12251 / CI)</name>
    <name type="common">Campylobacter nitrofigilis</name>
    <dbReference type="NCBI Taxonomy" id="572480"/>
    <lineage>
        <taxon>Bacteria</taxon>
        <taxon>Pseudomonadati</taxon>
        <taxon>Campylobacterota</taxon>
        <taxon>Epsilonproteobacteria</taxon>
        <taxon>Campylobacterales</taxon>
        <taxon>Arcobacteraceae</taxon>
        <taxon>Arcobacter</taxon>
    </lineage>
</organism>
<dbReference type="Pfam" id="PF01420">
    <property type="entry name" value="Methylase_S"/>
    <property type="match status" value="2"/>
</dbReference>
<evidence type="ECO:0000256" key="4">
    <source>
        <dbReference type="SAM" id="Coils"/>
    </source>
</evidence>
<dbReference type="CDD" id="cd17499">
    <property type="entry name" value="RMtype1_S_CloLW9ORF3270P-TRD1-CR1_like"/>
    <property type="match status" value="1"/>
</dbReference>
<dbReference type="InterPro" id="IPR052021">
    <property type="entry name" value="Type-I_RS_S_subunit"/>
</dbReference>
<dbReference type="AlphaFoldDB" id="D5V5W7"/>
<feature type="domain" description="Type I restriction modification DNA specificity" evidence="5">
    <location>
        <begin position="5"/>
        <end position="162"/>
    </location>
</feature>
<keyword evidence="7" id="KW-1185">Reference proteome</keyword>
<dbReference type="EMBL" id="CP001999">
    <property type="protein sequence ID" value="ADG93134.1"/>
    <property type="molecule type" value="Genomic_DNA"/>
</dbReference>
<reference evidence="6 7" key="1">
    <citation type="journal article" date="2010" name="Stand. Genomic Sci.">
        <title>Complete genome sequence of Arcobacter nitrofigilis type strain (CI).</title>
        <authorList>
            <person name="Pati A."/>
            <person name="Gronow S."/>
            <person name="Lapidus A."/>
            <person name="Copeland A."/>
            <person name="Glavina Del Rio T."/>
            <person name="Nolan M."/>
            <person name="Lucas S."/>
            <person name="Tice H."/>
            <person name="Cheng J.F."/>
            <person name="Han C."/>
            <person name="Chertkov O."/>
            <person name="Bruce D."/>
            <person name="Tapia R."/>
            <person name="Goodwin L."/>
            <person name="Pitluck S."/>
            <person name="Liolios K."/>
            <person name="Ivanova N."/>
            <person name="Mavromatis K."/>
            <person name="Chen A."/>
            <person name="Palaniappan K."/>
            <person name="Land M."/>
            <person name="Hauser L."/>
            <person name="Chang Y.J."/>
            <person name="Jeffries C.D."/>
            <person name="Detter J.C."/>
            <person name="Rohde M."/>
            <person name="Goker M."/>
            <person name="Bristow J."/>
            <person name="Eisen J.A."/>
            <person name="Markowitz V."/>
            <person name="Hugenholtz P."/>
            <person name="Klenk H.P."/>
            <person name="Kyrpides N.C."/>
        </authorList>
    </citation>
    <scope>NUCLEOTIDE SEQUENCE [LARGE SCALE GENOMIC DNA]</scope>
    <source>
        <strain evidence="7">ATCC 33309 / DSM 7299 / CCUG 15893 / LMG 7604 / NCTC 12251 / CI</strain>
    </source>
</reference>
<evidence type="ECO:0000256" key="3">
    <source>
        <dbReference type="ARBA" id="ARBA00023125"/>
    </source>
</evidence>
<keyword evidence="4" id="KW-0175">Coiled coil</keyword>